<dbReference type="KEGG" id="oyw:OdinLCB4_000190"/>
<dbReference type="AlphaFoldDB" id="A0AAF0IBH4"/>
<evidence type="ECO:0000256" key="1">
    <source>
        <dbReference type="ARBA" id="ARBA00022485"/>
    </source>
</evidence>
<gene>
    <name evidence="6" type="primary">mobB</name>
    <name evidence="6" type="ORF">OdinLCB4_000190</name>
</gene>
<feature type="domain" description="4Fe-4S" evidence="5">
    <location>
        <begin position="153"/>
        <end position="223"/>
    </location>
</feature>
<keyword evidence="3" id="KW-0408">Iron</keyword>
<accession>A0AAF0IBH4</accession>
<dbReference type="InterPro" id="IPR052539">
    <property type="entry name" value="MGD_biosynthesis_adapter"/>
</dbReference>
<dbReference type="GO" id="GO:0046872">
    <property type="term" value="F:metal ion binding"/>
    <property type="evidence" value="ECO:0007669"/>
    <property type="project" value="UniProtKB-KW"/>
</dbReference>
<dbReference type="Pfam" id="PF04060">
    <property type="entry name" value="FeS"/>
    <property type="match status" value="1"/>
</dbReference>
<dbReference type="GO" id="GO:0051539">
    <property type="term" value="F:4 iron, 4 sulfur cluster binding"/>
    <property type="evidence" value="ECO:0007669"/>
    <property type="project" value="UniProtKB-KW"/>
</dbReference>
<keyword evidence="2" id="KW-0479">Metal-binding</keyword>
<dbReference type="EMBL" id="CP091871">
    <property type="protein sequence ID" value="WEU40389.1"/>
    <property type="molecule type" value="Genomic_DNA"/>
</dbReference>
<dbReference type="InterPro" id="IPR004435">
    <property type="entry name" value="MobB_dom"/>
</dbReference>
<dbReference type="GO" id="GO:0006777">
    <property type="term" value="P:Mo-molybdopterin cofactor biosynthetic process"/>
    <property type="evidence" value="ECO:0007669"/>
    <property type="project" value="InterPro"/>
</dbReference>
<sequence>MHPIICVLGKKDTGKTSLAERVISYLVERKIKVAAAKHTSHKIELDKEGTDSYRFQKAGANPVILFSAEKTAIYISDHTRLNSIEDIEKNITTPVDVLVLEGFSEIVQKNSRVAKIICYTEREQLQEYFNTVSPPILGYYSYNSVEEKDRFYELMRRVENYIEEFKTVYNFYKLLPRLDCLKCGCTCFEMAERIYKKEKDLSDCPAISEGTSKLEIVVKGVNIPLKSFPAKIIRKTVIALISTLKQVDENLDGKITINIS</sequence>
<dbReference type="InterPro" id="IPR027417">
    <property type="entry name" value="P-loop_NTPase"/>
</dbReference>
<evidence type="ECO:0000256" key="3">
    <source>
        <dbReference type="ARBA" id="ARBA00023004"/>
    </source>
</evidence>
<dbReference type="Gene3D" id="3.40.50.300">
    <property type="entry name" value="P-loop containing nucleotide triphosphate hydrolases"/>
    <property type="match status" value="1"/>
</dbReference>
<dbReference type="NCBIfam" id="TIGR00176">
    <property type="entry name" value="mobB"/>
    <property type="match status" value="1"/>
</dbReference>
<keyword evidence="4" id="KW-0411">Iron-sulfur</keyword>
<evidence type="ECO:0000313" key="6">
    <source>
        <dbReference type="EMBL" id="WEU40389.1"/>
    </source>
</evidence>
<organism evidence="6 7">
    <name type="scientific">Odinarchaeota yellowstonii (strain LCB_4)</name>
    <dbReference type="NCBI Taxonomy" id="1841599"/>
    <lineage>
        <taxon>Archaea</taxon>
        <taxon>Promethearchaeati</taxon>
        <taxon>Candidatus Odinarchaeota</taxon>
        <taxon>Candidatus Odinarchaeia</taxon>
        <taxon>Candidatus Odinarchaeales</taxon>
        <taxon>Candidatus Odinarchaeaceae</taxon>
        <taxon>Candidatus Odinarchaeum</taxon>
    </lineage>
</organism>
<dbReference type="PROSITE" id="PS51656">
    <property type="entry name" value="4FE4S"/>
    <property type="match status" value="1"/>
</dbReference>
<dbReference type="Pfam" id="PF03205">
    <property type="entry name" value="MobB"/>
    <property type="match status" value="1"/>
</dbReference>
<dbReference type="PANTHER" id="PTHR40072">
    <property type="entry name" value="MOLYBDOPTERIN-GUANINE DINUCLEOTIDE BIOSYNTHESIS ADAPTER PROTEIN-RELATED"/>
    <property type="match status" value="1"/>
</dbReference>
<dbReference type="PANTHER" id="PTHR40072:SF1">
    <property type="entry name" value="MOLYBDOPTERIN-GUANINE DINUCLEOTIDE BIOSYNTHESIS ADAPTER PROTEIN"/>
    <property type="match status" value="1"/>
</dbReference>
<dbReference type="Proteomes" id="UP000186851">
    <property type="component" value="Chromosome"/>
</dbReference>
<reference evidence="6" key="2">
    <citation type="journal article" date="2022" name="Nat. Microbiol.">
        <title>A closed Candidatus Odinarchaeum chromosome exposes Asgard archaeal viruses.</title>
        <authorList>
            <person name="Tamarit D."/>
            <person name="Caceres E.F."/>
            <person name="Krupovic M."/>
            <person name="Nijland R."/>
            <person name="Eme L."/>
            <person name="Robinson N.P."/>
            <person name="Ettema T.J.G."/>
        </authorList>
    </citation>
    <scope>NUCLEOTIDE SEQUENCE</scope>
    <source>
        <strain evidence="6">LCB_4</strain>
    </source>
</reference>
<keyword evidence="1" id="KW-0004">4Fe-4S</keyword>
<dbReference type="GO" id="GO:0005525">
    <property type="term" value="F:GTP binding"/>
    <property type="evidence" value="ECO:0007669"/>
    <property type="project" value="InterPro"/>
</dbReference>
<evidence type="ECO:0000256" key="2">
    <source>
        <dbReference type="ARBA" id="ARBA00022723"/>
    </source>
</evidence>
<evidence type="ECO:0000259" key="5">
    <source>
        <dbReference type="PROSITE" id="PS51656"/>
    </source>
</evidence>
<reference evidence="6" key="1">
    <citation type="journal article" date="2017" name="Nature">
        <title>Asgard archaea illuminate the origin of eukaryotic cellular complexity.</title>
        <authorList>
            <person name="Zaremba-Niedzwiedzka K."/>
            <person name="Caceres E.F."/>
            <person name="Saw J.H."/>
            <person name="Backstrom D."/>
            <person name="Juzokaite L."/>
            <person name="Vancaester E."/>
            <person name="Seitz K.W."/>
            <person name="Anantharaman K."/>
            <person name="Starnawski P."/>
            <person name="Kjeldsen K.U."/>
            <person name="Scott M.B."/>
            <person name="Nunoura T."/>
            <person name="Banfield J.F."/>
            <person name="Schramm A."/>
            <person name="Baker B.J."/>
            <person name="Spang A."/>
            <person name="Ettema T.J.G."/>
        </authorList>
    </citation>
    <scope>NUCLEOTIDE SEQUENCE</scope>
    <source>
        <strain evidence="6">LCB_4</strain>
    </source>
</reference>
<evidence type="ECO:0000256" key="4">
    <source>
        <dbReference type="ARBA" id="ARBA00023014"/>
    </source>
</evidence>
<dbReference type="InterPro" id="IPR007202">
    <property type="entry name" value="4Fe-4S_dom"/>
</dbReference>
<proteinExistence type="predicted"/>
<name>A0AAF0IBH4_ODILC</name>
<evidence type="ECO:0000313" key="7">
    <source>
        <dbReference type="Proteomes" id="UP000186851"/>
    </source>
</evidence>
<protein>
    <submittedName>
        <fullName evidence="6">Molybdopterin-guanine dinucleotide biosynthesis protein B</fullName>
    </submittedName>
</protein>
<dbReference type="Gene3D" id="1.10.15.40">
    <property type="entry name" value="Electron transport complex subunit B, putative Fe-S cluster"/>
    <property type="match status" value="1"/>
</dbReference>
<dbReference type="SUPFAM" id="SSF52540">
    <property type="entry name" value="P-loop containing nucleoside triphosphate hydrolases"/>
    <property type="match status" value="1"/>
</dbReference>